<protein>
    <submittedName>
        <fullName evidence="8">Pre-mRNA-splicing regulator female-lethal(2)D</fullName>
    </submittedName>
</protein>
<dbReference type="GO" id="GO:0006397">
    <property type="term" value="P:mRNA processing"/>
    <property type="evidence" value="ECO:0007669"/>
    <property type="project" value="UniProtKB-KW"/>
</dbReference>
<organism evidence="8">
    <name type="scientific">Culex pipiens</name>
    <name type="common">House mosquito</name>
    <dbReference type="NCBI Taxonomy" id="7175"/>
    <lineage>
        <taxon>Eukaryota</taxon>
        <taxon>Metazoa</taxon>
        <taxon>Ecdysozoa</taxon>
        <taxon>Arthropoda</taxon>
        <taxon>Hexapoda</taxon>
        <taxon>Insecta</taxon>
        <taxon>Pterygota</taxon>
        <taxon>Neoptera</taxon>
        <taxon>Endopterygota</taxon>
        <taxon>Diptera</taxon>
        <taxon>Nematocera</taxon>
        <taxon>Culicoidea</taxon>
        <taxon>Culicidae</taxon>
        <taxon>Culicinae</taxon>
        <taxon>Culicini</taxon>
        <taxon>Culex</taxon>
        <taxon>Culex</taxon>
    </lineage>
</organism>
<keyword evidence="6" id="KW-0175">Coiled coil</keyword>
<dbReference type="PANTHER" id="PTHR15217:SF0">
    <property type="entry name" value="PRE-MRNA-SPLICING REGULATOR WTAP"/>
    <property type="match status" value="1"/>
</dbReference>
<dbReference type="Pfam" id="PF17098">
    <property type="entry name" value="Wtap"/>
    <property type="match status" value="1"/>
</dbReference>
<evidence type="ECO:0000256" key="7">
    <source>
        <dbReference type="SAM" id="MobiDB-lite"/>
    </source>
</evidence>
<reference evidence="8" key="1">
    <citation type="submission" date="2021-05" db="EMBL/GenBank/DDBJ databases">
        <authorList>
            <person name="Alioto T."/>
            <person name="Alioto T."/>
            <person name="Gomez Garrido J."/>
        </authorList>
    </citation>
    <scope>NUCLEOTIDE SEQUENCE</scope>
</reference>
<dbReference type="AlphaFoldDB" id="A0A8D8G910"/>
<comment type="subcellular location">
    <subcellularLocation>
        <location evidence="1">Nucleus</location>
    </subcellularLocation>
</comment>
<keyword evidence="3" id="KW-0507">mRNA processing</keyword>
<keyword evidence="4" id="KW-0508">mRNA splicing</keyword>
<feature type="coiled-coil region" evidence="6">
    <location>
        <begin position="78"/>
        <end position="181"/>
    </location>
</feature>
<feature type="coiled-coil region" evidence="6">
    <location>
        <begin position="223"/>
        <end position="282"/>
    </location>
</feature>
<dbReference type="GO" id="GO:0005634">
    <property type="term" value="C:nucleus"/>
    <property type="evidence" value="ECO:0007669"/>
    <property type="project" value="UniProtKB-SubCell"/>
</dbReference>
<dbReference type="GO" id="GO:0000381">
    <property type="term" value="P:regulation of alternative mRNA splicing, via spliceosome"/>
    <property type="evidence" value="ECO:0007669"/>
    <property type="project" value="InterPro"/>
</dbReference>
<dbReference type="InterPro" id="IPR033757">
    <property type="entry name" value="WTAP"/>
</dbReference>
<sequence length="503" mass="53743">MQQSAEDSSSLMDTDHGSNVLSASSPPLNSAVAVAVATAPASVAIAAAAGSVPVPAGVGSAPGVVVVGRTGESLEFHCRMLEEELQSIKESESKLKQQYVESQRRERILARRLAVKEQEMQDFASQIAELKTAQAPGQAALRSALLDPAVNILFQKLKNELQQTKAKLEETQNELSAWKFTPDSNTGKRLMAKCRLLYQENEELGKMTSNGRLAKLEGELALQKSYNEEVKKSQLELDDFLQEMDEDVEGMQSTIVFLQQELKHTKDEKETLEKEVLQLRSYVNGCGTTNNGGEDGTVAADPNRMDTSEPEPESGLVNGSNNKLVKQSGGSSGGVVDQNRTHCVSGNSNPDLLPNGGDELGGEQDANSRLCGGNNATSATGSNNKKANNRTAKTVGGKKRNYAEDSDDLHPQDGGADDEEDSGHYEDGSNNGKMLAPDSQPDQDQEMTTTTTTTSSKRMTRSGKGKAPPKLSVKKLRRASVLSADPAEDDDAPDGGFAANGAN</sequence>
<evidence type="ECO:0000256" key="1">
    <source>
        <dbReference type="ARBA" id="ARBA00004123"/>
    </source>
</evidence>
<feature type="region of interest" description="Disordered" evidence="7">
    <location>
        <begin position="285"/>
        <end position="503"/>
    </location>
</feature>
<name>A0A8D8G910_CULPI</name>
<feature type="compositionally biased region" description="Low complexity" evidence="7">
    <location>
        <begin position="494"/>
        <end position="503"/>
    </location>
</feature>
<keyword evidence="5" id="KW-0539">Nucleus</keyword>
<dbReference type="GO" id="GO:0008380">
    <property type="term" value="P:RNA splicing"/>
    <property type="evidence" value="ECO:0007669"/>
    <property type="project" value="UniProtKB-KW"/>
</dbReference>
<proteinExistence type="inferred from homology"/>
<evidence type="ECO:0000256" key="3">
    <source>
        <dbReference type="ARBA" id="ARBA00022664"/>
    </source>
</evidence>
<feature type="region of interest" description="Disordered" evidence="7">
    <location>
        <begin position="1"/>
        <end position="23"/>
    </location>
</feature>
<evidence type="ECO:0000256" key="5">
    <source>
        <dbReference type="ARBA" id="ARBA00023242"/>
    </source>
</evidence>
<evidence type="ECO:0000256" key="4">
    <source>
        <dbReference type="ARBA" id="ARBA00023187"/>
    </source>
</evidence>
<feature type="compositionally biased region" description="Polar residues" evidence="7">
    <location>
        <begin position="341"/>
        <end position="350"/>
    </location>
</feature>
<feature type="compositionally biased region" description="Low complexity" evidence="7">
    <location>
        <begin position="383"/>
        <end position="394"/>
    </location>
</feature>
<evidence type="ECO:0000256" key="2">
    <source>
        <dbReference type="ARBA" id="ARBA00010313"/>
    </source>
</evidence>
<dbReference type="PANTHER" id="PTHR15217">
    <property type="entry name" value="WILMS' TUMOR 1-ASSOCIATING PROTEIN"/>
    <property type="match status" value="1"/>
</dbReference>
<evidence type="ECO:0000256" key="6">
    <source>
        <dbReference type="SAM" id="Coils"/>
    </source>
</evidence>
<evidence type="ECO:0000313" key="8">
    <source>
        <dbReference type="EMBL" id="CAG6500967.1"/>
    </source>
</evidence>
<comment type="similarity">
    <text evidence="2">Belongs to the fl(2)d family.</text>
</comment>
<dbReference type="EMBL" id="HBUE01141488">
    <property type="protein sequence ID" value="CAG6500967.1"/>
    <property type="molecule type" value="Transcribed_RNA"/>
</dbReference>
<dbReference type="GO" id="GO:0016556">
    <property type="term" value="P:mRNA modification"/>
    <property type="evidence" value="ECO:0007669"/>
    <property type="project" value="InterPro"/>
</dbReference>
<accession>A0A8D8G910</accession>